<feature type="compositionally biased region" description="Polar residues" evidence="1">
    <location>
        <begin position="289"/>
        <end position="303"/>
    </location>
</feature>
<sequence>MRDFVSISDSFTPDTRPRSSNNRISSSSRERSIYEPQSRDSILERQRYDESRSKFPRRSNGSNPDPRNISRVPASDVGSHGGYNSQWNLMVNMIRDTNLTYNEFQRSYSEKLNTAIARYPEQSKDWQLWYAEGVVWESHFSGKKFPGKEPYKASIVPSAHSTQSEPYFTIESFMEAKALKGGFRKAFFKALNAKRHEVNDRQPSAERHKKAFWVDNEIWSHFWPNEPFPIKDPSIAETALTARPKRPPQKQSPLLPPPVPLQPERTLRRRDSVSTVQPQPQPQIVKQEVASSTNNPNLTVSKPQTPKAVIPATITQTPKAVTSNTTTQIKTNASNPTVLGIFQGSAPAYILQGLLETQKNWQSKSPVNGRIIMINRNPVICNDNPNLPREIFHILKSEDDQRGWEVQTGIGCNIHCTSVSTGDLLLWTTPLGDGGSITEEIGNQFLQGWIQRILTHGIVTMNSHWKDLQSHSSNQYVMQQISTETEGEDSREEYKTTFRASDLDMMVIEETAKVEGNLRLVLDEETGEVITLAELIRRSKQRFLQGFSILGAKRKAERIDQMENKRPCP</sequence>
<dbReference type="AlphaFoldDB" id="A0A420HID2"/>
<proteinExistence type="predicted"/>
<feature type="region of interest" description="Disordered" evidence="1">
    <location>
        <begin position="1"/>
        <end position="77"/>
    </location>
</feature>
<feature type="region of interest" description="Disordered" evidence="1">
    <location>
        <begin position="242"/>
        <end position="303"/>
    </location>
</feature>
<keyword evidence="3" id="KW-1185">Reference proteome</keyword>
<dbReference type="EMBL" id="MCBQ01019061">
    <property type="protein sequence ID" value="RKF57139.1"/>
    <property type="molecule type" value="Genomic_DNA"/>
</dbReference>
<feature type="compositionally biased region" description="Low complexity" evidence="1">
    <location>
        <begin position="18"/>
        <end position="27"/>
    </location>
</feature>
<comment type="caution">
    <text evidence="2">The sequence shown here is derived from an EMBL/GenBank/DDBJ whole genome shotgun (WGS) entry which is preliminary data.</text>
</comment>
<evidence type="ECO:0000313" key="3">
    <source>
        <dbReference type="Proteomes" id="UP000283383"/>
    </source>
</evidence>
<protein>
    <submittedName>
        <fullName evidence="2">Uncharacterized protein</fullName>
    </submittedName>
</protein>
<dbReference type="Proteomes" id="UP000283383">
    <property type="component" value="Unassembled WGS sequence"/>
</dbReference>
<accession>A0A420HID2</accession>
<evidence type="ECO:0000313" key="2">
    <source>
        <dbReference type="EMBL" id="RKF57139.1"/>
    </source>
</evidence>
<feature type="compositionally biased region" description="Basic and acidic residues" evidence="1">
    <location>
        <begin position="28"/>
        <end position="53"/>
    </location>
</feature>
<evidence type="ECO:0000256" key="1">
    <source>
        <dbReference type="SAM" id="MobiDB-lite"/>
    </source>
</evidence>
<name>A0A420HID2_9PEZI</name>
<gene>
    <name evidence="2" type="ORF">GcM3_190032</name>
</gene>
<organism evidence="2 3">
    <name type="scientific">Golovinomyces cichoracearum</name>
    <dbReference type="NCBI Taxonomy" id="62708"/>
    <lineage>
        <taxon>Eukaryota</taxon>
        <taxon>Fungi</taxon>
        <taxon>Dikarya</taxon>
        <taxon>Ascomycota</taxon>
        <taxon>Pezizomycotina</taxon>
        <taxon>Leotiomycetes</taxon>
        <taxon>Erysiphales</taxon>
        <taxon>Erysiphaceae</taxon>
        <taxon>Golovinomyces</taxon>
    </lineage>
</organism>
<reference evidence="2 3" key="1">
    <citation type="journal article" date="2018" name="BMC Genomics">
        <title>Comparative genome analyses reveal sequence features reflecting distinct modes of host-adaptation between dicot and monocot powdery mildew.</title>
        <authorList>
            <person name="Wu Y."/>
            <person name="Ma X."/>
            <person name="Pan Z."/>
            <person name="Kale S.D."/>
            <person name="Song Y."/>
            <person name="King H."/>
            <person name="Zhang Q."/>
            <person name="Presley C."/>
            <person name="Deng X."/>
            <person name="Wei C.I."/>
            <person name="Xiao S."/>
        </authorList>
    </citation>
    <scope>NUCLEOTIDE SEQUENCE [LARGE SCALE GENOMIC DNA]</scope>
    <source>
        <strain evidence="2">UMSG3</strain>
    </source>
</reference>